<keyword evidence="1" id="KW-0812">Transmembrane</keyword>
<proteinExistence type="predicted"/>
<evidence type="ECO:0000313" key="3">
    <source>
        <dbReference type="Proteomes" id="UP000704960"/>
    </source>
</evidence>
<feature type="transmembrane region" description="Helical" evidence="1">
    <location>
        <begin position="24"/>
        <end position="46"/>
    </location>
</feature>
<organism evidence="2 3">
    <name type="scientific">Candidatus Sungiibacteriota bacterium</name>
    <dbReference type="NCBI Taxonomy" id="2750080"/>
    <lineage>
        <taxon>Bacteria</taxon>
        <taxon>Candidatus Sungiibacteriota</taxon>
    </lineage>
</organism>
<dbReference type="EMBL" id="JACQMJ010000008">
    <property type="protein sequence ID" value="MBI4132427.1"/>
    <property type="molecule type" value="Genomic_DNA"/>
</dbReference>
<keyword evidence="1" id="KW-1133">Transmembrane helix</keyword>
<protein>
    <submittedName>
        <fullName evidence="2">Uncharacterized protein</fullName>
    </submittedName>
</protein>
<gene>
    <name evidence="2" type="ORF">HY474_02230</name>
</gene>
<accession>A0A932YVW8</accession>
<sequence length="172" mass="18843">MITAERINQFFSFLYAGDVGAVAFWLRLAAGVVSSALLAAIIVIALKIHDLVRAKPPAAEPAPERPKVPAAWEEVMAKIESPNPSDWHRAVILADAVFDGALKERGLLGETMGDRLKQLDRTSFAALDGAWEAHKIRNRIAHEAAGVLAYQEARRAVLLFGEALRELGYMKE</sequence>
<name>A0A932YVW8_9BACT</name>
<dbReference type="AlphaFoldDB" id="A0A932YVW8"/>
<dbReference type="Proteomes" id="UP000704960">
    <property type="component" value="Unassembled WGS sequence"/>
</dbReference>
<keyword evidence="1" id="KW-0472">Membrane</keyword>
<reference evidence="2" key="1">
    <citation type="submission" date="2020-07" db="EMBL/GenBank/DDBJ databases">
        <title>Huge and variable diversity of episymbiotic CPR bacteria and DPANN archaea in groundwater ecosystems.</title>
        <authorList>
            <person name="He C.Y."/>
            <person name="Keren R."/>
            <person name="Whittaker M."/>
            <person name="Farag I.F."/>
            <person name="Doudna J."/>
            <person name="Cate J.H.D."/>
            <person name="Banfield J.F."/>
        </authorList>
    </citation>
    <scope>NUCLEOTIDE SEQUENCE</scope>
    <source>
        <strain evidence="2">NC_groundwater_1226_Ag_S-0.1um_59_124</strain>
    </source>
</reference>
<evidence type="ECO:0000256" key="1">
    <source>
        <dbReference type="SAM" id="Phobius"/>
    </source>
</evidence>
<evidence type="ECO:0000313" key="2">
    <source>
        <dbReference type="EMBL" id="MBI4132427.1"/>
    </source>
</evidence>
<comment type="caution">
    <text evidence="2">The sequence shown here is derived from an EMBL/GenBank/DDBJ whole genome shotgun (WGS) entry which is preliminary data.</text>
</comment>